<dbReference type="Gene3D" id="3.30.200.20">
    <property type="entry name" value="Phosphorylase Kinase, domain 1"/>
    <property type="match status" value="1"/>
</dbReference>
<dbReference type="EMBL" id="PFLW01000023">
    <property type="protein sequence ID" value="PIY89473.1"/>
    <property type="molecule type" value="Genomic_DNA"/>
</dbReference>
<organism evidence="10 11">
    <name type="scientific">Candidatus Nealsonbacteria bacterium CG_4_10_14_0_8_um_filter_37_14</name>
    <dbReference type="NCBI Taxonomy" id="1974684"/>
    <lineage>
        <taxon>Bacteria</taxon>
        <taxon>Candidatus Nealsoniibacteriota</taxon>
    </lineage>
</organism>
<evidence type="ECO:0000259" key="9">
    <source>
        <dbReference type="Pfam" id="PF01259"/>
    </source>
</evidence>
<gene>
    <name evidence="8" type="primary">purC</name>
    <name evidence="10" type="ORF">COY73_00780</name>
</gene>
<keyword evidence="4 8" id="KW-0547">Nucleotide-binding</keyword>
<dbReference type="NCBIfam" id="TIGR00081">
    <property type="entry name" value="purC"/>
    <property type="match status" value="1"/>
</dbReference>
<reference evidence="11" key="1">
    <citation type="submission" date="2017-09" db="EMBL/GenBank/DDBJ databases">
        <title>Depth-based differentiation of microbial function through sediment-hosted aquifers and enrichment of novel symbionts in the deep terrestrial subsurface.</title>
        <authorList>
            <person name="Probst A.J."/>
            <person name="Ladd B."/>
            <person name="Jarett J.K."/>
            <person name="Geller-Mcgrath D.E."/>
            <person name="Sieber C.M.K."/>
            <person name="Emerson J.B."/>
            <person name="Anantharaman K."/>
            <person name="Thomas B.C."/>
            <person name="Malmstrom R."/>
            <person name="Stieglmeier M."/>
            <person name="Klingl A."/>
            <person name="Woyke T."/>
            <person name="Ryan C.M."/>
            <person name="Banfield J.F."/>
        </authorList>
    </citation>
    <scope>NUCLEOTIDE SEQUENCE [LARGE SCALE GENOMIC DNA]</scope>
</reference>
<evidence type="ECO:0000256" key="8">
    <source>
        <dbReference type="HAMAP-Rule" id="MF_00137"/>
    </source>
</evidence>
<keyword evidence="3 8" id="KW-0436">Ligase</keyword>
<dbReference type="PROSITE" id="PS01058">
    <property type="entry name" value="SAICAR_SYNTHETASE_2"/>
    <property type="match status" value="1"/>
</dbReference>
<proteinExistence type="inferred from homology"/>
<comment type="pathway">
    <text evidence="1 8">Purine metabolism; IMP biosynthesis via de novo pathway; 5-amino-1-(5-phospho-D-ribosyl)imidazole-4-carboxamide from 5-amino-1-(5-phospho-D-ribosyl)imidazole-4-carboxylate: step 1/2.</text>
</comment>
<comment type="similarity">
    <text evidence="2 8">Belongs to the SAICAR synthetase family.</text>
</comment>
<accession>A0A2M7R6W2</accession>
<dbReference type="InterPro" id="IPR018236">
    <property type="entry name" value="SAICAR_synthetase_CS"/>
</dbReference>
<dbReference type="NCBIfam" id="NF010568">
    <property type="entry name" value="PRK13961.1"/>
    <property type="match status" value="1"/>
</dbReference>
<dbReference type="SUPFAM" id="SSF56104">
    <property type="entry name" value="SAICAR synthase-like"/>
    <property type="match status" value="1"/>
</dbReference>
<protein>
    <recommendedName>
        <fullName evidence="8">Phosphoribosylaminoimidazole-succinocarboxamide synthase</fullName>
        <ecNumber evidence="8">6.3.2.6</ecNumber>
    </recommendedName>
    <alternativeName>
        <fullName evidence="8">SAICAR synthetase</fullName>
    </alternativeName>
</protein>
<comment type="catalytic activity">
    <reaction evidence="7 8">
        <text>5-amino-1-(5-phospho-D-ribosyl)imidazole-4-carboxylate + L-aspartate + ATP = (2S)-2-[5-amino-1-(5-phospho-beta-D-ribosyl)imidazole-4-carboxamido]succinate + ADP + phosphate + 2 H(+)</text>
        <dbReference type="Rhea" id="RHEA:22628"/>
        <dbReference type="ChEBI" id="CHEBI:15378"/>
        <dbReference type="ChEBI" id="CHEBI:29991"/>
        <dbReference type="ChEBI" id="CHEBI:30616"/>
        <dbReference type="ChEBI" id="CHEBI:43474"/>
        <dbReference type="ChEBI" id="CHEBI:58443"/>
        <dbReference type="ChEBI" id="CHEBI:77657"/>
        <dbReference type="ChEBI" id="CHEBI:456216"/>
        <dbReference type="EC" id="6.3.2.6"/>
    </reaction>
</comment>
<dbReference type="CDD" id="cd01414">
    <property type="entry name" value="SAICAR_synt_Sc"/>
    <property type="match status" value="1"/>
</dbReference>
<evidence type="ECO:0000256" key="3">
    <source>
        <dbReference type="ARBA" id="ARBA00022598"/>
    </source>
</evidence>
<dbReference type="InterPro" id="IPR028923">
    <property type="entry name" value="SAICAR_synt/ADE2_N"/>
</dbReference>
<dbReference type="Gene3D" id="3.30.470.20">
    <property type="entry name" value="ATP-grasp fold, B domain"/>
    <property type="match status" value="1"/>
</dbReference>
<dbReference type="UniPathway" id="UPA00074">
    <property type="reaction ID" value="UER00131"/>
</dbReference>
<dbReference type="GO" id="GO:0005737">
    <property type="term" value="C:cytoplasm"/>
    <property type="evidence" value="ECO:0007669"/>
    <property type="project" value="TreeGrafter"/>
</dbReference>
<dbReference type="PROSITE" id="PS01057">
    <property type="entry name" value="SAICAR_SYNTHETASE_1"/>
    <property type="match status" value="1"/>
</dbReference>
<dbReference type="GO" id="GO:0006189">
    <property type="term" value="P:'de novo' IMP biosynthetic process"/>
    <property type="evidence" value="ECO:0007669"/>
    <property type="project" value="UniProtKB-UniRule"/>
</dbReference>
<dbReference type="GO" id="GO:0005524">
    <property type="term" value="F:ATP binding"/>
    <property type="evidence" value="ECO:0007669"/>
    <property type="project" value="UniProtKB-KW"/>
</dbReference>
<evidence type="ECO:0000313" key="11">
    <source>
        <dbReference type="Proteomes" id="UP000230767"/>
    </source>
</evidence>
<dbReference type="AlphaFoldDB" id="A0A2M7R6W2"/>
<evidence type="ECO:0000256" key="4">
    <source>
        <dbReference type="ARBA" id="ARBA00022741"/>
    </source>
</evidence>
<dbReference type="Pfam" id="PF01259">
    <property type="entry name" value="SAICAR_synt"/>
    <property type="match status" value="1"/>
</dbReference>
<dbReference type="Proteomes" id="UP000230767">
    <property type="component" value="Unassembled WGS sequence"/>
</dbReference>
<evidence type="ECO:0000256" key="6">
    <source>
        <dbReference type="ARBA" id="ARBA00022840"/>
    </source>
</evidence>
<dbReference type="HAMAP" id="MF_00137">
    <property type="entry name" value="SAICAR_synth"/>
    <property type="match status" value="1"/>
</dbReference>
<dbReference type="PANTHER" id="PTHR43700:SF1">
    <property type="entry name" value="PHOSPHORIBOSYLAMINOIMIDAZOLE-SUCCINOCARBOXAMIDE SYNTHASE"/>
    <property type="match status" value="1"/>
</dbReference>
<evidence type="ECO:0000256" key="7">
    <source>
        <dbReference type="ARBA" id="ARBA00048475"/>
    </source>
</evidence>
<feature type="domain" description="SAICAR synthetase/ADE2 N-terminal" evidence="9">
    <location>
        <begin position="15"/>
        <end position="292"/>
    </location>
</feature>
<sequence length="324" mass="37851">MKKAMLETGIILKEFKKGKIRDIYDLDDRLLIVTTDRVSAFDVVMRQGIPDKGIVLNQLSDFWFRFIEEKGIIKNHLISTELPRGIIGVVFYDGKPFRICQEIGQKQKENLAQRIMIVKKTKVIPVEFIVRGYLAGSAWEKHKRGDWWLKKVRPNLKEGERLPFLLIQHTTKAEIGHDKDLDLRELYQVLERYFGTKEYIASRAETIMGKSFEIYKVASEYAEARGIIIADTKFEFGIDIEGNLLLVDELLTPDSSRFWLKEKWQPGKQQEGYDKQPLRDWLESTGWDKNPPPPDLPEEIIKLLAERYQEIRDRLILKTKKAEA</sequence>
<name>A0A2M7R6W2_9BACT</name>
<dbReference type="InterPro" id="IPR001636">
    <property type="entry name" value="SAICAR_synth"/>
</dbReference>
<evidence type="ECO:0000313" key="10">
    <source>
        <dbReference type="EMBL" id="PIY89473.1"/>
    </source>
</evidence>
<dbReference type="GO" id="GO:0004639">
    <property type="term" value="F:phosphoribosylaminoimidazolesuccinocarboxamide synthase activity"/>
    <property type="evidence" value="ECO:0007669"/>
    <property type="project" value="UniProtKB-UniRule"/>
</dbReference>
<evidence type="ECO:0000256" key="5">
    <source>
        <dbReference type="ARBA" id="ARBA00022755"/>
    </source>
</evidence>
<keyword evidence="5 8" id="KW-0658">Purine biosynthesis</keyword>
<evidence type="ECO:0000256" key="1">
    <source>
        <dbReference type="ARBA" id="ARBA00004672"/>
    </source>
</evidence>
<evidence type="ECO:0000256" key="2">
    <source>
        <dbReference type="ARBA" id="ARBA00010190"/>
    </source>
</evidence>
<keyword evidence="6 8" id="KW-0067">ATP-binding</keyword>
<comment type="caution">
    <text evidence="10">The sequence shown here is derived from an EMBL/GenBank/DDBJ whole genome shotgun (WGS) entry which is preliminary data.</text>
</comment>
<dbReference type="EC" id="6.3.2.6" evidence="8"/>
<dbReference type="PANTHER" id="PTHR43700">
    <property type="entry name" value="PHOSPHORIBOSYLAMINOIMIDAZOLE-SUCCINOCARBOXAMIDE SYNTHASE"/>
    <property type="match status" value="1"/>
</dbReference>